<dbReference type="Pfam" id="PF00181">
    <property type="entry name" value="Ribosomal_L2_N"/>
    <property type="match status" value="1"/>
</dbReference>
<proteinExistence type="predicted"/>
<accession>A0A5D2VCL0</accession>
<feature type="region of interest" description="Disordered" evidence="1">
    <location>
        <begin position="1"/>
        <end position="20"/>
    </location>
</feature>
<dbReference type="InterPro" id="IPR022666">
    <property type="entry name" value="Ribosomal_uL2_RNA-bd_dom"/>
</dbReference>
<evidence type="ECO:0000313" key="3">
    <source>
        <dbReference type="EMBL" id="TYI87047.1"/>
    </source>
</evidence>
<dbReference type="Proteomes" id="UP000323597">
    <property type="component" value="Chromosome D04"/>
</dbReference>
<gene>
    <name evidence="3" type="ORF">E1A91_D04G108700v1</name>
</gene>
<keyword evidence="4" id="KW-1185">Reference proteome</keyword>
<name>A0A5D2VCL0_GOSMU</name>
<evidence type="ECO:0000313" key="4">
    <source>
        <dbReference type="Proteomes" id="UP000323597"/>
    </source>
</evidence>
<sequence>MTIHLYKTSTSGTRNGAVDSQVKFNPQNNLIYGQHRCVKGHNAKGIITARHRGGGHKRLYHNIDFR</sequence>
<dbReference type="Gene3D" id="2.40.50.140">
    <property type="entry name" value="Nucleic acid-binding proteins"/>
    <property type="match status" value="1"/>
</dbReference>
<dbReference type="AlphaFoldDB" id="A0A5D2VCL0"/>
<organism evidence="3 4">
    <name type="scientific">Gossypium mustelinum</name>
    <name type="common">Cotton</name>
    <name type="synonym">Gossypium caicoense</name>
    <dbReference type="NCBI Taxonomy" id="34275"/>
    <lineage>
        <taxon>Eukaryota</taxon>
        <taxon>Viridiplantae</taxon>
        <taxon>Streptophyta</taxon>
        <taxon>Embryophyta</taxon>
        <taxon>Tracheophyta</taxon>
        <taxon>Spermatophyta</taxon>
        <taxon>Magnoliopsida</taxon>
        <taxon>eudicotyledons</taxon>
        <taxon>Gunneridae</taxon>
        <taxon>Pentapetalae</taxon>
        <taxon>rosids</taxon>
        <taxon>malvids</taxon>
        <taxon>Malvales</taxon>
        <taxon>Malvaceae</taxon>
        <taxon>Malvoideae</taxon>
        <taxon>Gossypium</taxon>
    </lineage>
</organism>
<reference evidence="3 4" key="1">
    <citation type="submission" date="2019-07" db="EMBL/GenBank/DDBJ databases">
        <title>WGS assembly of Gossypium mustelinum.</title>
        <authorList>
            <person name="Chen Z.J."/>
            <person name="Sreedasyam A."/>
            <person name="Ando A."/>
            <person name="Song Q."/>
            <person name="De L."/>
            <person name="Hulse-Kemp A."/>
            <person name="Ding M."/>
            <person name="Ye W."/>
            <person name="Kirkbride R."/>
            <person name="Jenkins J."/>
            <person name="Plott C."/>
            <person name="Lovell J."/>
            <person name="Lin Y.-M."/>
            <person name="Vaughn R."/>
            <person name="Liu B."/>
            <person name="Li W."/>
            <person name="Simpson S."/>
            <person name="Scheffler B."/>
            <person name="Saski C."/>
            <person name="Grover C."/>
            <person name="Hu G."/>
            <person name="Conover J."/>
            <person name="Carlson J."/>
            <person name="Shu S."/>
            <person name="Boston L."/>
            <person name="Williams M."/>
            <person name="Peterson D."/>
            <person name="Mcgee K."/>
            <person name="Jones D."/>
            <person name="Wendel J."/>
            <person name="Stelly D."/>
            <person name="Grimwood J."/>
            <person name="Schmutz J."/>
        </authorList>
    </citation>
    <scope>NUCLEOTIDE SEQUENCE [LARGE SCALE GENOMIC DNA]</scope>
    <source>
        <strain evidence="3">1408120.09</strain>
    </source>
</reference>
<evidence type="ECO:0000256" key="1">
    <source>
        <dbReference type="SAM" id="MobiDB-lite"/>
    </source>
</evidence>
<dbReference type="SUPFAM" id="SSF50249">
    <property type="entry name" value="Nucleic acid-binding proteins"/>
    <property type="match status" value="1"/>
</dbReference>
<dbReference type="InterPro" id="IPR012340">
    <property type="entry name" value="NA-bd_OB-fold"/>
</dbReference>
<protein>
    <recommendedName>
        <fullName evidence="2">Large ribosomal subunit protein uL2 RNA-binding domain-containing protein</fullName>
    </recommendedName>
</protein>
<feature type="domain" description="Large ribosomal subunit protein uL2 RNA-binding" evidence="2">
    <location>
        <begin position="28"/>
        <end position="66"/>
    </location>
</feature>
<evidence type="ECO:0000259" key="2">
    <source>
        <dbReference type="Pfam" id="PF00181"/>
    </source>
</evidence>
<dbReference type="EMBL" id="CM017652">
    <property type="protein sequence ID" value="TYI87047.1"/>
    <property type="molecule type" value="Genomic_DNA"/>
</dbReference>